<dbReference type="HOGENOM" id="CLU_2460649_0_0_1"/>
<accession>A0A0C2T1E0</accession>
<sequence length="89" mass="10176">MKSTIVPWNARLPTATNCRTLGRCALWLGGRWCLQRCKLVPFDESDSLAVDSLGSHCRKMPCGTSLQQSPVVRLRRYAIRRSSKNMFKY</sequence>
<proteinExistence type="predicted"/>
<evidence type="ECO:0000313" key="2">
    <source>
        <dbReference type="Proteomes" id="UP000054549"/>
    </source>
</evidence>
<dbReference type="EMBL" id="KN818301">
    <property type="protein sequence ID" value="KIL60274.1"/>
    <property type="molecule type" value="Genomic_DNA"/>
</dbReference>
<reference evidence="1 2" key="1">
    <citation type="submission" date="2014-04" db="EMBL/GenBank/DDBJ databases">
        <title>Evolutionary Origins and Diversification of the Mycorrhizal Mutualists.</title>
        <authorList>
            <consortium name="DOE Joint Genome Institute"/>
            <consortium name="Mycorrhizal Genomics Consortium"/>
            <person name="Kohler A."/>
            <person name="Kuo A."/>
            <person name="Nagy L.G."/>
            <person name="Floudas D."/>
            <person name="Copeland A."/>
            <person name="Barry K.W."/>
            <person name="Cichocki N."/>
            <person name="Veneault-Fourrey C."/>
            <person name="LaButti K."/>
            <person name="Lindquist E.A."/>
            <person name="Lipzen A."/>
            <person name="Lundell T."/>
            <person name="Morin E."/>
            <person name="Murat C."/>
            <person name="Riley R."/>
            <person name="Ohm R."/>
            <person name="Sun H."/>
            <person name="Tunlid A."/>
            <person name="Henrissat B."/>
            <person name="Grigoriev I.V."/>
            <person name="Hibbett D.S."/>
            <person name="Martin F."/>
        </authorList>
    </citation>
    <scope>NUCLEOTIDE SEQUENCE [LARGE SCALE GENOMIC DNA]</scope>
    <source>
        <strain evidence="1 2">Koide BX008</strain>
    </source>
</reference>
<gene>
    <name evidence="1" type="ORF">M378DRAFT_130757</name>
</gene>
<keyword evidence="2" id="KW-1185">Reference proteome</keyword>
<evidence type="ECO:0000313" key="1">
    <source>
        <dbReference type="EMBL" id="KIL60274.1"/>
    </source>
</evidence>
<dbReference type="Proteomes" id="UP000054549">
    <property type="component" value="Unassembled WGS sequence"/>
</dbReference>
<dbReference type="AlphaFoldDB" id="A0A0C2T1E0"/>
<organism evidence="1 2">
    <name type="scientific">Amanita muscaria (strain Koide BX008)</name>
    <dbReference type="NCBI Taxonomy" id="946122"/>
    <lineage>
        <taxon>Eukaryota</taxon>
        <taxon>Fungi</taxon>
        <taxon>Dikarya</taxon>
        <taxon>Basidiomycota</taxon>
        <taxon>Agaricomycotina</taxon>
        <taxon>Agaricomycetes</taxon>
        <taxon>Agaricomycetidae</taxon>
        <taxon>Agaricales</taxon>
        <taxon>Pluteineae</taxon>
        <taxon>Amanitaceae</taxon>
        <taxon>Amanita</taxon>
    </lineage>
</organism>
<protein>
    <submittedName>
        <fullName evidence="1">Uncharacterized protein</fullName>
    </submittedName>
</protein>
<dbReference type="InParanoid" id="A0A0C2T1E0"/>
<feature type="non-terminal residue" evidence="1">
    <location>
        <position position="89"/>
    </location>
</feature>
<name>A0A0C2T1E0_AMAMK</name>